<dbReference type="AlphaFoldDB" id="A0A0L9Y488"/>
<comment type="caution">
    <text evidence="1">The sequence shown here is derived from an EMBL/GenBank/DDBJ whole genome shotgun (WGS) entry which is preliminary data.</text>
</comment>
<name>A0A0L9Y488_CLOBO</name>
<dbReference type="Proteomes" id="UP000473681">
    <property type="component" value="Unassembled WGS sequence"/>
</dbReference>
<evidence type="ECO:0000313" key="2">
    <source>
        <dbReference type="EMBL" id="NFN34672.1"/>
    </source>
</evidence>
<gene>
    <name evidence="1" type="ORF">FC774_05865</name>
    <name evidence="2" type="ORF">FDB51_05875</name>
</gene>
<evidence type="ECO:0000313" key="4">
    <source>
        <dbReference type="Proteomes" id="UP000476820"/>
    </source>
</evidence>
<reference evidence="3 4" key="1">
    <citation type="submission" date="2019-04" db="EMBL/GenBank/DDBJ databases">
        <title>Genome sequencing of Clostridium botulinum Groups I-IV and Clostridium butyricum.</title>
        <authorList>
            <person name="Brunt J."/>
            <person name="Van Vliet A.H.M."/>
            <person name="Stringer S.C."/>
            <person name="Carter A.T."/>
            <person name="Peck M.W."/>
        </authorList>
    </citation>
    <scope>NUCLEOTIDE SEQUENCE [LARGE SCALE GENOMIC DNA]</scope>
    <source>
        <strain evidence="1 4">1605</strain>
        <strain evidence="2 3">CB-K-33E</strain>
    </source>
</reference>
<dbReference type="RefSeq" id="WP_053342806.1">
    <property type="nucleotide sequence ID" value="NZ_LFPA01000101.1"/>
</dbReference>
<evidence type="ECO:0000313" key="1">
    <source>
        <dbReference type="EMBL" id="NFF87401.1"/>
    </source>
</evidence>
<dbReference type="EMBL" id="SWVK01000006">
    <property type="protein sequence ID" value="NFN34672.1"/>
    <property type="molecule type" value="Genomic_DNA"/>
</dbReference>
<dbReference type="Proteomes" id="UP000476820">
    <property type="component" value="Unassembled WGS sequence"/>
</dbReference>
<accession>A0A0L9Y488</accession>
<sequence>MNILKTILENKELADKINYKCDIIIYPEMRKQEDADGHITWNIDGMAFGADASDGEFVLLSDGTIGFNSSEGETGRIAENMTELFELLINCPCFMDFLVDDIYKDDILLRKYAEAIESEYKDDFNSIGIYDWDIVKEEISKELGLGVDNFIYYNTLKKFYNTATREPQYKYIFKENDGTKIKSNCIISRPMRDWIKKKAGLL</sequence>
<protein>
    <submittedName>
        <fullName evidence="1">Uncharacterized protein</fullName>
    </submittedName>
</protein>
<organism evidence="1 4">
    <name type="scientific">Clostridium botulinum</name>
    <dbReference type="NCBI Taxonomy" id="1491"/>
    <lineage>
        <taxon>Bacteria</taxon>
        <taxon>Bacillati</taxon>
        <taxon>Bacillota</taxon>
        <taxon>Clostridia</taxon>
        <taxon>Eubacteriales</taxon>
        <taxon>Clostridiaceae</taxon>
        <taxon>Clostridium</taxon>
    </lineage>
</organism>
<dbReference type="OrthoDB" id="2215391at2"/>
<proteinExistence type="predicted"/>
<evidence type="ECO:0000313" key="3">
    <source>
        <dbReference type="Proteomes" id="UP000473681"/>
    </source>
</evidence>
<dbReference type="EMBL" id="SWOV01000011">
    <property type="protein sequence ID" value="NFF87401.1"/>
    <property type="molecule type" value="Genomic_DNA"/>
</dbReference>